<dbReference type="RefSeq" id="WP_250986328.1">
    <property type="nucleotide sequence ID" value="NZ_QFDM01000001.1"/>
</dbReference>
<keyword evidence="1" id="KW-0812">Transmembrane</keyword>
<dbReference type="EMBL" id="QFDM01000001">
    <property type="protein sequence ID" value="MCM2465079.1"/>
    <property type="molecule type" value="Genomic_DNA"/>
</dbReference>
<keyword evidence="3" id="KW-1185">Reference proteome</keyword>
<dbReference type="AlphaFoldDB" id="A0ABD4TDX5"/>
<sequence length="73" mass="7748">MTKARIVRKALLSTVIAAMLWAAFALVPPALPSVMPAAALLLFAVGIVAGVFGLYFLYAVFRFIAAFFGVRAS</sequence>
<comment type="caution">
    <text evidence="2">The sequence shown here is derived from an EMBL/GenBank/DDBJ whole genome shotgun (WGS) entry which is preliminary data.</text>
</comment>
<keyword evidence="1" id="KW-1133">Transmembrane helix</keyword>
<gene>
    <name evidence="2" type="ORF">DIC75_01895</name>
</gene>
<proteinExistence type="predicted"/>
<reference evidence="2 3" key="1">
    <citation type="submission" date="2018-05" db="EMBL/GenBank/DDBJ databases">
        <title>Isolation and characterization of genus Methanoculleus species and their viruses from deep sea marine sediment offshore southwestern Taiwan.</title>
        <authorList>
            <person name="Wei W.-H."/>
            <person name="Chen W.-C."/>
            <person name="Lai M.-C."/>
            <person name="Chen S.-C."/>
        </authorList>
    </citation>
    <scope>NUCLEOTIDE SEQUENCE [LARGE SCALE GENOMIC DNA]</scope>
    <source>
        <strain evidence="2 3">CWC-02</strain>
    </source>
</reference>
<organism evidence="2 3">
    <name type="scientific">Methanoculleus oceani</name>
    <dbReference type="NCBI Taxonomy" id="2184756"/>
    <lineage>
        <taxon>Archaea</taxon>
        <taxon>Methanobacteriati</taxon>
        <taxon>Methanobacteriota</taxon>
        <taxon>Stenosarchaea group</taxon>
        <taxon>Methanomicrobia</taxon>
        <taxon>Methanomicrobiales</taxon>
        <taxon>Methanomicrobiaceae</taxon>
        <taxon>Methanoculleus</taxon>
    </lineage>
</organism>
<accession>A0ABD4TDX5</accession>
<feature type="transmembrane region" description="Helical" evidence="1">
    <location>
        <begin position="35"/>
        <end position="61"/>
    </location>
</feature>
<protein>
    <submittedName>
        <fullName evidence="2">Uncharacterized protein</fullName>
    </submittedName>
</protein>
<dbReference type="Proteomes" id="UP001523230">
    <property type="component" value="Unassembled WGS sequence"/>
</dbReference>
<evidence type="ECO:0000313" key="2">
    <source>
        <dbReference type="EMBL" id="MCM2465079.1"/>
    </source>
</evidence>
<name>A0ABD4TDX5_9EURY</name>
<keyword evidence="1" id="KW-0472">Membrane</keyword>
<evidence type="ECO:0000256" key="1">
    <source>
        <dbReference type="SAM" id="Phobius"/>
    </source>
</evidence>
<evidence type="ECO:0000313" key="3">
    <source>
        <dbReference type="Proteomes" id="UP001523230"/>
    </source>
</evidence>